<reference evidence="1" key="1">
    <citation type="submission" date="2021-03" db="EMBL/GenBank/DDBJ databases">
        <title>Draft genome sequence of rust myrtle Austropuccinia psidii MF-1, a brazilian biotype.</title>
        <authorList>
            <person name="Quecine M.C."/>
            <person name="Pachon D.M.R."/>
            <person name="Bonatelli M.L."/>
            <person name="Correr F.H."/>
            <person name="Franceschini L.M."/>
            <person name="Leite T.F."/>
            <person name="Margarido G.R.A."/>
            <person name="Almeida C.A."/>
            <person name="Ferrarezi J.A."/>
            <person name="Labate C.A."/>
        </authorList>
    </citation>
    <scope>NUCLEOTIDE SEQUENCE</scope>
    <source>
        <strain evidence="1">MF-1</strain>
    </source>
</reference>
<evidence type="ECO:0000313" key="1">
    <source>
        <dbReference type="EMBL" id="MBW0564019.1"/>
    </source>
</evidence>
<dbReference type="AlphaFoldDB" id="A0A9Q3PJI0"/>
<gene>
    <name evidence="1" type="ORF">O181_103734</name>
</gene>
<comment type="caution">
    <text evidence="1">The sequence shown here is derived from an EMBL/GenBank/DDBJ whole genome shotgun (WGS) entry which is preliminary data.</text>
</comment>
<evidence type="ECO:0000313" key="2">
    <source>
        <dbReference type="Proteomes" id="UP000765509"/>
    </source>
</evidence>
<organism evidence="1 2">
    <name type="scientific">Austropuccinia psidii MF-1</name>
    <dbReference type="NCBI Taxonomy" id="1389203"/>
    <lineage>
        <taxon>Eukaryota</taxon>
        <taxon>Fungi</taxon>
        <taxon>Dikarya</taxon>
        <taxon>Basidiomycota</taxon>
        <taxon>Pucciniomycotina</taxon>
        <taxon>Pucciniomycetes</taxon>
        <taxon>Pucciniales</taxon>
        <taxon>Sphaerophragmiaceae</taxon>
        <taxon>Austropuccinia</taxon>
    </lineage>
</organism>
<sequence length="121" mass="13463">MANFEVLGNSSPEELRAEVWTIGLIGIRSKGAQKVYRPQALIYGLWTMAYEAWPTGGLNGQIPLIKGGKEGLEWLEEEIGFREAEKSPQAQIELDFLEEVVLKLAHKALASGYSLWADNDD</sequence>
<keyword evidence="2" id="KW-1185">Reference proteome</keyword>
<accession>A0A9Q3PJI0</accession>
<name>A0A9Q3PJI0_9BASI</name>
<proteinExistence type="predicted"/>
<dbReference type="Proteomes" id="UP000765509">
    <property type="component" value="Unassembled WGS sequence"/>
</dbReference>
<protein>
    <submittedName>
        <fullName evidence="1">Uncharacterized protein</fullName>
    </submittedName>
</protein>
<dbReference type="EMBL" id="AVOT02075180">
    <property type="protein sequence ID" value="MBW0564019.1"/>
    <property type="molecule type" value="Genomic_DNA"/>
</dbReference>